<evidence type="ECO:0000313" key="2">
    <source>
        <dbReference type="Proteomes" id="UP000807306"/>
    </source>
</evidence>
<comment type="caution">
    <text evidence="1">The sequence shown here is derived from an EMBL/GenBank/DDBJ whole genome shotgun (WGS) entry which is preliminary data.</text>
</comment>
<sequence length="105" mass="11129">SNSGSVAMCPTKKFILMDNMANGFDLYTTAPCSGLVRTFPVKSTKGFVRNGAFGKGGEIVVCGSLVGKAYIFDFNSTEPVRVLHHGGGDGMVQTLTVSVEVITYE</sequence>
<gene>
    <name evidence="1" type="ORF">CPB83DRAFT_775465</name>
</gene>
<dbReference type="InterPro" id="IPR011044">
    <property type="entry name" value="Quino_amine_DH_bsu"/>
</dbReference>
<dbReference type="Proteomes" id="UP000807306">
    <property type="component" value="Unassembled WGS sequence"/>
</dbReference>
<dbReference type="OrthoDB" id="2654453at2759"/>
<proteinExistence type="predicted"/>
<feature type="non-terminal residue" evidence="1">
    <location>
        <position position="1"/>
    </location>
</feature>
<organism evidence="1 2">
    <name type="scientific">Crepidotus variabilis</name>
    <dbReference type="NCBI Taxonomy" id="179855"/>
    <lineage>
        <taxon>Eukaryota</taxon>
        <taxon>Fungi</taxon>
        <taxon>Dikarya</taxon>
        <taxon>Basidiomycota</taxon>
        <taxon>Agaricomycotina</taxon>
        <taxon>Agaricomycetes</taxon>
        <taxon>Agaricomycetidae</taxon>
        <taxon>Agaricales</taxon>
        <taxon>Agaricineae</taxon>
        <taxon>Crepidotaceae</taxon>
        <taxon>Crepidotus</taxon>
    </lineage>
</organism>
<dbReference type="AlphaFoldDB" id="A0A9P6JK37"/>
<accession>A0A9P6JK37</accession>
<dbReference type="EMBL" id="MU157917">
    <property type="protein sequence ID" value="KAF9523444.1"/>
    <property type="molecule type" value="Genomic_DNA"/>
</dbReference>
<keyword evidence="2" id="KW-1185">Reference proteome</keyword>
<dbReference type="SUPFAM" id="SSF50969">
    <property type="entry name" value="YVTN repeat-like/Quinoprotein amine dehydrogenase"/>
    <property type="match status" value="1"/>
</dbReference>
<evidence type="ECO:0000313" key="1">
    <source>
        <dbReference type="EMBL" id="KAF9523444.1"/>
    </source>
</evidence>
<name>A0A9P6JK37_9AGAR</name>
<reference evidence="1" key="1">
    <citation type="submission" date="2020-11" db="EMBL/GenBank/DDBJ databases">
        <authorList>
            <consortium name="DOE Joint Genome Institute"/>
            <person name="Ahrendt S."/>
            <person name="Riley R."/>
            <person name="Andreopoulos W."/>
            <person name="Labutti K."/>
            <person name="Pangilinan J."/>
            <person name="Ruiz-Duenas F.J."/>
            <person name="Barrasa J.M."/>
            <person name="Sanchez-Garcia M."/>
            <person name="Camarero S."/>
            <person name="Miyauchi S."/>
            <person name="Serrano A."/>
            <person name="Linde D."/>
            <person name="Babiker R."/>
            <person name="Drula E."/>
            <person name="Ayuso-Fernandez I."/>
            <person name="Pacheco R."/>
            <person name="Padilla G."/>
            <person name="Ferreira P."/>
            <person name="Barriuso J."/>
            <person name="Kellner H."/>
            <person name="Castanera R."/>
            <person name="Alfaro M."/>
            <person name="Ramirez L."/>
            <person name="Pisabarro A.G."/>
            <person name="Kuo A."/>
            <person name="Tritt A."/>
            <person name="Lipzen A."/>
            <person name="He G."/>
            <person name="Yan M."/>
            <person name="Ng V."/>
            <person name="Cullen D."/>
            <person name="Martin F."/>
            <person name="Rosso M.-N."/>
            <person name="Henrissat B."/>
            <person name="Hibbett D."/>
            <person name="Martinez A.T."/>
            <person name="Grigoriev I.V."/>
        </authorList>
    </citation>
    <scope>NUCLEOTIDE SEQUENCE</scope>
    <source>
        <strain evidence="1">CBS 506.95</strain>
    </source>
</reference>
<protein>
    <submittedName>
        <fullName evidence="1">Uncharacterized protein</fullName>
    </submittedName>
</protein>